<reference evidence="2 3" key="2">
    <citation type="submission" date="2016-08" db="EMBL/GenBank/DDBJ databases">
        <title>Pervasive Adenine N6-methylation of Active Genes in Fungi.</title>
        <authorList>
            <consortium name="DOE Joint Genome Institute"/>
            <person name="Mondo S.J."/>
            <person name="Dannebaum R.O."/>
            <person name="Kuo R.C."/>
            <person name="Labutti K."/>
            <person name="Haridas S."/>
            <person name="Kuo A."/>
            <person name="Salamov A."/>
            <person name="Ahrendt S.R."/>
            <person name="Lipzen A."/>
            <person name="Sullivan W."/>
            <person name="Andreopoulos W.B."/>
            <person name="Clum A."/>
            <person name="Lindquist E."/>
            <person name="Daum C."/>
            <person name="Ramamoorthy G.K."/>
            <person name="Gryganskyi A."/>
            <person name="Culley D."/>
            <person name="Magnuson J.K."/>
            <person name="James T.Y."/>
            <person name="O'Malley M.A."/>
            <person name="Stajich J.E."/>
            <person name="Spatafora J.W."/>
            <person name="Visel A."/>
            <person name="Grigoriev I.V."/>
        </authorList>
    </citation>
    <scope>NUCLEOTIDE SEQUENCE [LARGE SCALE GENOMIC DNA]</scope>
    <source>
        <strain evidence="3">finn</strain>
    </source>
</reference>
<gene>
    <name evidence="2" type="ORF">BCR36DRAFT_351352</name>
</gene>
<feature type="compositionally biased region" description="Basic and acidic residues" evidence="1">
    <location>
        <begin position="269"/>
        <end position="286"/>
    </location>
</feature>
<dbReference type="EMBL" id="MCFH01000018">
    <property type="protein sequence ID" value="ORX51497.1"/>
    <property type="molecule type" value="Genomic_DNA"/>
</dbReference>
<proteinExistence type="predicted"/>
<dbReference type="Proteomes" id="UP000193719">
    <property type="component" value="Unassembled WGS sequence"/>
</dbReference>
<dbReference type="STRING" id="1754191.A0A1Y1VB65"/>
<feature type="region of interest" description="Disordered" evidence="1">
    <location>
        <begin position="1"/>
        <end position="27"/>
    </location>
</feature>
<evidence type="ECO:0000313" key="2">
    <source>
        <dbReference type="EMBL" id="ORX51497.1"/>
    </source>
</evidence>
<evidence type="ECO:0000313" key="3">
    <source>
        <dbReference type="Proteomes" id="UP000193719"/>
    </source>
</evidence>
<organism evidence="2 3">
    <name type="scientific">Piromyces finnis</name>
    <dbReference type="NCBI Taxonomy" id="1754191"/>
    <lineage>
        <taxon>Eukaryota</taxon>
        <taxon>Fungi</taxon>
        <taxon>Fungi incertae sedis</taxon>
        <taxon>Chytridiomycota</taxon>
        <taxon>Chytridiomycota incertae sedis</taxon>
        <taxon>Neocallimastigomycetes</taxon>
        <taxon>Neocallimastigales</taxon>
        <taxon>Neocallimastigaceae</taxon>
        <taxon>Piromyces</taxon>
    </lineage>
</organism>
<evidence type="ECO:0008006" key="4">
    <source>
        <dbReference type="Google" id="ProtNLM"/>
    </source>
</evidence>
<dbReference type="AlphaFoldDB" id="A0A1Y1VB65"/>
<protein>
    <recommendedName>
        <fullName evidence="4">Something about silencing protein 4 domain-containing protein</fullName>
    </recommendedName>
</protein>
<evidence type="ECO:0000256" key="1">
    <source>
        <dbReference type="SAM" id="MobiDB-lite"/>
    </source>
</evidence>
<dbReference type="Gene3D" id="6.10.250.3170">
    <property type="match status" value="1"/>
</dbReference>
<name>A0A1Y1VB65_9FUNG</name>
<accession>A0A1Y1VB65</accession>
<feature type="region of interest" description="Disordered" evidence="1">
    <location>
        <begin position="269"/>
        <end position="294"/>
    </location>
</feature>
<keyword evidence="3" id="KW-1185">Reference proteome</keyword>
<comment type="caution">
    <text evidence="2">The sequence shown here is derived from an EMBL/GenBank/DDBJ whole genome shotgun (WGS) entry which is preliminary data.</text>
</comment>
<sequence length="392" mass="46304">MNSYHGRKPVFNGNEEKMSLRPRNNNNTIDTFDTLTKDISTKLNSKKEEILYDENIVLSIPELSKNIKPRKASIRNNFKVNIPIPHFEVHDFTTILNEAEDKNEDISDLAYNNRHRKYELAEKRVKNRENEILQYHLYKMQELEKKKHHMEINNLIPYQNEIINNTSDSCSSTSSMNSNNIKSEDTENIKITKDIPKKNKRQIKNEKTKNHLKKNSKERTFGQLKSIIPKEISKKEKNKEKLQNTKNKKGNEIKKEMEINKEIEITTIETENKNETEEKKEEKINDNENNGENDYENLLKNKQRMASAIEKLLSCRINPYPDENRKVRRCSRKLKAFGVPLPLSLNKPIVFDNIIVKQNYLNLNHSKHRMSKRFRTTCQQLERKNIIDNLNA</sequence>
<reference evidence="2 3" key="1">
    <citation type="submission" date="2016-08" db="EMBL/GenBank/DDBJ databases">
        <title>Genomes of anaerobic fungi encode conserved fungal cellulosomes for biomass hydrolysis.</title>
        <authorList>
            <consortium name="DOE Joint Genome Institute"/>
            <person name="Haitjema C.H."/>
            <person name="Gilmore S.P."/>
            <person name="Henske J.K."/>
            <person name="Solomon K.V."/>
            <person name="De Groot R."/>
            <person name="Kuo A."/>
            <person name="Mondo S.J."/>
            <person name="Salamov A.A."/>
            <person name="Labutti K."/>
            <person name="Zhao Z."/>
            <person name="Chiniquy J."/>
            <person name="Barry K."/>
            <person name="Brewer H.M."/>
            <person name="Purvine S.O."/>
            <person name="Wright A.T."/>
            <person name="Boxma B."/>
            <person name="Van Alen T."/>
            <person name="Hackstein J.H."/>
            <person name="Baker S.E."/>
            <person name="Grigoriev I.V."/>
            <person name="O'Malley M.A."/>
        </authorList>
    </citation>
    <scope>NUCLEOTIDE SEQUENCE [LARGE SCALE GENOMIC DNA]</scope>
    <source>
        <strain evidence="3">finn</strain>
    </source>
</reference>
<dbReference type="OrthoDB" id="2555515at2759"/>